<protein>
    <submittedName>
        <fullName evidence="1">Uncharacterized protein</fullName>
    </submittedName>
</protein>
<evidence type="ECO:0000313" key="2">
    <source>
        <dbReference type="Proteomes" id="UP001195196"/>
    </source>
</evidence>
<dbReference type="EMBL" id="JAFFGU010000004">
    <property type="protein sequence ID" value="MBM7278286.1"/>
    <property type="molecule type" value="Genomic_DNA"/>
</dbReference>
<gene>
    <name evidence="1" type="ORF">JTZ10_10980</name>
</gene>
<dbReference type="Proteomes" id="UP001195196">
    <property type="component" value="Unassembled WGS sequence"/>
</dbReference>
<organism evidence="1 2">
    <name type="scientific">Gordonia rubripertincta</name>
    <name type="common">Rhodococcus corallinus</name>
    <dbReference type="NCBI Taxonomy" id="36822"/>
    <lineage>
        <taxon>Bacteria</taxon>
        <taxon>Bacillati</taxon>
        <taxon>Actinomycetota</taxon>
        <taxon>Actinomycetes</taxon>
        <taxon>Mycobacteriales</taxon>
        <taxon>Gordoniaceae</taxon>
        <taxon>Gordonia</taxon>
    </lineage>
</organism>
<dbReference type="AlphaFoldDB" id="A0AAW4G456"/>
<reference evidence="1" key="1">
    <citation type="submission" date="2021-02" db="EMBL/GenBank/DDBJ databases">
        <title>Taxonomy, biology and ecology of Rhodococcus bacteria occurring in California pistachio and other woody hosts as revealed by genome sequence analyses.</title>
        <authorList>
            <person name="Riely B."/>
            <person name="Gai Y."/>
        </authorList>
    </citation>
    <scope>NUCLEOTIDE SEQUENCE</scope>
    <source>
        <strain evidence="1">BP-295</strain>
    </source>
</reference>
<accession>A0AAW4G456</accession>
<evidence type="ECO:0000313" key="1">
    <source>
        <dbReference type="EMBL" id="MBM7278286.1"/>
    </source>
</evidence>
<comment type="caution">
    <text evidence="1">The sequence shown here is derived from an EMBL/GenBank/DDBJ whole genome shotgun (WGS) entry which is preliminary data.</text>
</comment>
<dbReference type="RefSeq" id="WP_204717977.1">
    <property type="nucleotide sequence ID" value="NZ_JAFFGU010000004.1"/>
</dbReference>
<sequence length="89" mass="9892">MARRLRSSSYRVLVREFLDGECERWNATALRNGFQSVRARSAIAEAIDAGDPAVVVSSATMFLALRAGQHPDAEMFKWDGPRHGETITI</sequence>
<proteinExistence type="predicted"/>
<name>A0AAW4G456_GORRU</name>